<proteinExistence type="predicted"/>
<dbReference type="PANTHER" id="PTHR35079:SF1">
    <property type="entry name" value="LUNG ADENOMA SUSCEPTIBILITY PROTEIN 2"/>
    <property type="match status" value="1"/>
</dbReference>
<dbReference type="Ensembl" id="ENSMUNT00000029491.1">
    <property type="protein sequence ID" value="ENSMUNP00000025140.1"/>
    <property type="gene ID" value="ENSMUNG00000017927.1"/>
</dbReference>
<protein>
    <submittedName>
        <fullName evidence="2">Uncharacterized protein</fullName>
    </submittedName>
</protein>
<evidence type="ECO:0000313" key="2">
    <source>
        <dbReference type="Ensembl" id="ENSMUNP00000025140.1"/>
    </source>
</evidence>
<evidence type="ECO:0000313" key="3">
    <source>
        <dbReference type="Proteomes" id="UP000694405"/>
    </source>
</evidence>
<accession>A0A8V5GF96</accession>
<feature type="region of interest" description="Disordered" evidence="1">
    <location>
        <begin position="99"/>
        <end position="168"/>
    </location>
</feature>
<dbReference type="AlphaFoldDB" id="A0A8V5GF96"/>
<evidence type="ECO:0000256" key="1">
    <source>
        <dbReference type="SAM" id="MobiDB-lite"/>
    </source>
</evidence>
<sequence>PTRIMAGKPGSAPASPLSSLLAPCNSQPYPVLYGQRSYSSASEALDACIEDFDWSQADPYGSCIHGSVPKEIRLEFFPSLYGRSQDPDSISLTTEELLAVPPDGSQPFPHPIPSNPRNPRGESLKTSPPRLGSAWNSHRNPGRKTLPNVSKGSPNPMERFSSTFPCGNEPGWLTNLSGSRMSSIPTSPCPMWLWNSNLFHDPAPNGINQSQASSSQIWKTGPPHPDNSHFSLPFSLHSRGDNGEGTPSDPSKSEPEGRGGKSQDSCGSMEWDGLELIDWGLQLMDLCPWNSMFST</sequence>
<feature type="compositionally biased region" description="Polar residues" evidence="1">
    <location>
        <begin position="206"/>
        <end position="218"/>
    </location>
</feature>
<feature type="compositionally biased region" description="Basic and acidic residues" evidence="1">
    <location>
        <begin position="251"/>
        <end position="261"/>
    </location>
</feature>
<reference evidence="2" key="2">
    <citation type="submission" date="2025-08" db="UniProtKB">
        <authorList>
            <consortium name="Ensembl"/>
        </authorList>
    </citation>
    <scope>IDENTIFICATION</scope>
</reference>
<reference evidence="2" key="3">
    <citation type="submission" date="2025-09" db="UniProtKB">
        <authorList>
            <consortium name="Ensembl"/>
        </authorList>
    </citation>
    <scope>IDENTIFICATION</scope>
</reference>
<name>A0A8V5GF96_MELUD</name>
<dbReference type="InterPro" id="IPR052679">
    <property type="entry name" value="Cell_Prolif_Regulator"/>
</dbReference>
<dbReference type="PANTHER" id="PTHR35079">
    <property type="entry name" value="LUNG ADENOMA SUSCEPTIBILITY PROTEIN 2"/>
    <property type="match status" value="1"/>
</dbReference>
<organism evidence="2 3">
    <name type="scientific">Melopsittacus undulatus</name>
    <name type="common">Budgerigar</name>
    <name type="synonym">Psittacus undulatus</name>
    <dbReference type="NCBI Taxonomy" id="13146"/>
    <lineage>
        <taxon>Eukaryota</taxon>
        <taxon>Metazoa</taxon>
        <taxon>Chordata</taxon>
        <taxon>Craniata</taxon>
        <taxon>Vertebrata</taxon>
        <taxon>Euteleostomi</taxon>
        <taxon>Archelosauria</taxon>
        <taxon>Archosauria</taxon>
        <taxon>Dinosauria</taxon>
        <taxon>Saurischia</taxon>
        <taxon>Theropoda</taxon>
        <taxon>Coelurosauria</taxon>
        <taxon>Aves</taxon>
        <taxon>Neognathae</taxon>
        <taxon>Neoaves</taxon>
        <taxon>Telluraves</taxon>
        <taxon>Australaves</taxon>
        <taxon>Psittaciformes</taxon>
        <taxon>Psittaculidae</taxon>
        <taxon>Melopsittacus</taxon>
    </lineage>
</organism>
<dbReference type="Proteomes" id="UP000694405">
    <property type="component" value="Unassembled WGS sequence"/>
</dbReference>
<keyword evidence="3" id="KW-1185">Reference proteome</keyword>
<feature type="region of interest" description="Disordered" evidence="1">
    <location>
        <begin position="204"/>
        <end position="267"/>
    </location>
</feature>
<reference evidence="2" key="1">
    <citation type="submission" date="2020-03" db="EMBL/GenBank/DDBJ databases">
        <title>Melopsittacus undulatus (budgerigar) genome, bMelUnd1, maternal haplotype with Z.</title>
        <authorList>
            <person name="Gedman G."/>
            <person name="Mountcastle J."/>
            <person name="Haase B."/>
            <person name="Formenti G."/>
            <person name="Wright T."/>
            <person name="Apodaca J."/>
            <person name="Pelan S."/>
            <person name="Chow W."/>
            <person name="Rhie A."/>
            <person name="Howe K."/>
            <person name="Fedrigo O."/>
            <person name="Jarvis E.D."/>
        </authorList>
    </citation>
    <scope>NUCLEOTIDE SEQUENCE [LARGE SCALE GENOMIC DNA]</scope>
</reference>